<dbReference type="Gene3D" id="3.10.180.10">
    <property type="entry name" value="2,3-Dihydroxybiphenyl 1,2-Dioxygenase, domain 1"/>
    <property type="match status" value="1"/>
</dbReference>
<dbReference type="OrthoDB" id="6624781at2"/>
<name>A0A4R6UPS6_9ACTN</name>
<dbReference type="AlphaFoldDB" id="A0A4R6UPS6"/>
<protein>
    <recommendedName>
        <fullName evidence="3">VOC family protein</fullName>
    </recommendedName>
</protein>
<evidence type="ECO:0000313" key="1">
    <source>
        <dbReference type="EMBL" id="TDQ47245.1"/>
    </source>
</evidence>
<organism evidence="1 2">
    <name type="scientific">Actinorugispora endophytica</name>
    <dbReference type="NCBI Taxonomy" id="1605990"/>
    <lineage>
        <taxon>Bacteria</taxon>
        <taxon>Bacillati</taxon>
        <taxon>Actinomycetota</taxon>
        <taxon>Actinomycetes</taxon>
        <taxon>Streptosporangiales</taxon>
        <taxon>Nocardiopsidaceae</taxon>
        <taxon>Actinorugispora</taxon>
    </lineage>
</organism>
<gene>
    <name evidence="1" type="ORF">EV190_12264</name>
</gene>
<dbReference type="InterPro" id="IPR029068">
    <property type="entry name" value="Glyas_Bleomycin-R_OHBP_Dase"/>
</dbReference>
<comment type="caution">
    <text evidence="1">The sequence shown here is derived from an EMBL/GenBank/DDBJ whole genome shotgun (WGS) entry which is preliminary data.</text>
</comment>
<dbReference type="Proteomes" id="UP000295281">
    <property type="component" value="Unassembled WGS sequence"/>
</dbReference>
<dbReference type="EMBL" id="SNYN01000022">
    <property type="protein sequence ID" value="TDQ47245.1"/>
    <property type="molecule type" value="Genomic_DNA"/>
</dbReference>
<dbReference type="RefSeq" id="WP_133743010.1">
    <property type="nucleotide sequence ID" value="NZ_SNYN01000022.1"/>
</dbReference>
<reference evidence="1 2" key="1">
    <citation type="submission" date="2019-03" db="EMBL/GenBank/DDBJ databases">
        <title>Genomic Encyclopedia of Type Strains, Phase IV (KMG-IV): sequencing the most valuable type-strain genomes for metagenomic binning, comparative biology and taxonomic classification.</title>
        <authorList>
            <person name="Goeker M."/>
        </authorList>
    </citation>
    <scope>NUCLEOTIDE SEQUENCE [LARGE SCALE GENOMIC DNA]</scope>
    <source>
        <strain evidence="1 2">DSM 46770</strain>
    </source>
</reference>
<sequence>MTDETTIPILPCADIDETADFYRLLGFDTTYRQTRPNPYVIVRRGGIELHFAAIAGFDPEQSYGSCVVAVADTAALFEEFAAGMRAAHGKLLLSGIPRITRPRRRKNTGNASGFTVVDPGGNWIRVFRRGDEPHGDDGAAAGGPLAAALENAVVLGESRGDHRQAARILDGKLARHDGSAPVTVLVEALVYRAELAVRLDDPDHAGRLLDRARSTALDDAQRERLADALANAAELERGRTG</sequence>
<keyword evidence="2" id="KW-1185">Reference proteome</keyword>
<accession>A0A4R6UPS6</accession>
<dbReference type="SUPFAM" id="SSF54593">
    <property type="entry name" value="Glyoxalase/Bleomycin resistance protein/Dihydroxybiphenyl dioxygenase"/>
    <property type="match status" value="1"/>
</dbReference>
<evidence type="ECO:0008006" key="3">
    <source>
        <dbReference type="Google" id="ProtNLM"/>
    </source>
</evidence>
<proteinExistence type="predicted"/>
<evidence type="ECO:0000313" key="2">
    <source>
        <dbReference type="Proteomes" id="UP000295281"/>
    </source>
</evidence>